<dbReference type="Gene3D" id="1.10.150.870">
    <property type="match status" value="1"/>
</dbReference>
<evidence type="ECO:0000256" key="5">
    <source>
        <dbReference type="ARBA" id="ARBA00022490"/>
    </source>
</evidence>
<dbReference type="Gene3D" id="2.40.50.140">
    <property type="entry name" value="Nucleic acid-binding proteins"/>
    <property type="match status" value="1"/>
</dbReference>
<keyword evidence="6 13" id="KW-0808">Transferase</keyword>
<keyword evidence="7 13" id="KW-0548">Nucleotidyltransferase</keyword>
<dbReference type="HAMAP" id="MF_01902">
    <property type="entry name" value="DNApol_error_prone"/>
    <property type="match status" value="1"/>
</dbReference>
<comment type="catalytic activity">
    <reaction evidence="12 13">
        <text>DNA(n) + a 2'-deoxyribonucleoside 5'-triphosphate = DNA(n+1) + diphosphate</text>
        <dbReference type="Rhea" id="RHEA:22508"/>
        <dbReference type="Rhea" id="RHEA-COMP:17339"/>
        <dbReference type="Rhea" id="RHEA-COMP:17340"/>
        <dbReference type="ChEBI" id="CHEBI:33019"/>
        <dbReference type="ChEBI" id="CHEBI:61560"/>
        <dbReference type="ChEBI" id="CHEBI:173112"/>
        <dbReference type="EC" id="2.7.7.7"/>
    </reaction>
</comment>
<dbReference type="Pfam" id="PF14579">
    <property type="entry name" value="HHH_6"/>
    <property type="match status" value="1"/>
</dbReference>
<proteinExistence type="inferred from homology"/>
<dbReference type="SMART" id="SM00481">
    <property type="entry name" value="POLIIIAc"/>
    <property type="match status" value="1"/>
</dbReference>
<dbReference type="Pfam" id="PF02811">
    <property type="entry name" value="PHP"/>
    <property type="match status" value="1"/>
</dbReference>
<evidence type="ECO:0000259" key="14">
    <source>
        <dbReference type="SMART" id="SM00481"/>
    </source>
</evidence>
<dbReference type="Pfam" id="PF01336">
    <property type="entry name" value="tRNA_anti-codon"/>
    <property type="match status" value="1"/>
</dbReference>
<keyword evidence="16" id="KW-1185">Reference proteome</keyword>
<comment type="function">
    <text evidence="13">DNA polymerase involved in damage-induced mutagenesis and translesion synthesis (TLS). It is not the major replicative DNA polymerase.</text>
</comment>
<dbReference type="InterPro" id="IPR004365">
    <property type="entry name" value="NA-bd_OB_tRNA"/>
</dbReference>
<keyword evidence="5 13" id="KW-0963">Cytoplasm</keyword>
<dbReference type="InterPro" id="IPR011708">
    <property type="entry name" value="DNA_pol3_alpha_NTPase_dom"/>
</dbReference>
<evidence type="ECO:0000256" key="4">
    <source>
        <dbReference type="ARBA" id="ARBA00017273"/>
    </source>
</evidence>
<comment type="caution">
    <text evidence="15">The sequence shown here is derived from an EMBL/GenBank/DDBJ whole genome shotgun (WGS) entry which is preliminary data.</text>
</comment>
<evidence type="ECO:0000256" key="9">
    <source>
        <dbReference type="ARBA" id="ARBA00022763"/>
    </source>
</evidence>
<dbReference type="CDD" id="cd04485">
    <property type="entry name" value="DnaE_OBF"/>
    <property type="match status" value="1"/>
</dbReference>
<evidence type="ECO:0000256" key="2">
    <source>
        <dbReference type="ARBA" id="ARBA00007391"/>
    </source>
</evidence>
<dbReference type="InterPro" id="IPR004805">
    <property type="entry name" value="DnaE2/DnaE/PolC"/>
</dbReference>
<evidence type="ECO:0000256" key="10">
    <source>
        <dbReference type="ARBA" id="ARBA00022932"/>
    </source>
</evidence>
<dbReference type="GO" id="GO:0003887">
    <property type="term" value="F:DNA-directed DNA polymerase activity"/>
    <property type="evidence" value="ECO:0007669"/>
    <property type="project" value="UniProtKB-EC"/>
</dbReference>
<feature type="domain" description="Polymerase/histidinol phosphatase N-terminal" evidence="14">
    <location>
        <begin position="3"/>
        <end position="70"/>
    </location>
</feature>
<dbReference type="Proteomes" id="UP001202831">
    <property type="component" value="Unassembled WGS sequence"/>
</dbReference>
<evidence type="ECO:0000256" key="13">
    <source>
        <dbReference type="HAMAP-Rule" id="MF_01902"/>
    </source>
</evidence>
<evidence type="ECO:0000313" key="15">
    <source>
        <dbReference type="EMBL" id="MCL2914019.1"/>
    </source>
</evidence>
<dbReference type="InterPro" id="IPR016195">
    <property type="entry name" value="Pol/histidinol_Pase-like"/>
</dbReference>
<dbReference type="CDD" id="cd07434">
    <property type="entry name" value="PHP_PolIIIA_DnaE2"/>
    <property type="match status" value="1"/>
</dbReference>
<dbReference type="InterPro" id="IPR012340">
    <property type="entry name" value="NA-bd_OB-fold"/>
</dbReference>
<comment type="similarity">
    <text evidence="2 13">Belongs to the DNA polymerase type-C family. DnaE2 subfamily.</text>
</comment>
<dbReference type="PANTHER" id="PTHR32294">
    <property type="entry name" value="DNA POLYMERASE III SUBUNIT ALPHA"/>
    <property type="match status" value="1"/>
</dbReference>
<organism evidence="15 16">
    <name type="scientific">Shewanella corallii</name>
    <dbReference type="NCBI Taxonomy" id="560080"/>
    <lineage>
        <taxon>Bacteria</taxon>
        <taxon>Pseudomonadati</taxon>
        <taxon>Pseudomonadota</taxon>
        <taxon>Gammaproteobacteria</taxon>
        <taxon>Alteromonadales</taxon>
        <taxon>Shewanellaceae</taxon>
        <taxon>Shewanella</taxon>
    </lineage>
</organism>
<keyword evidence="10 13" id="KW-0239">DNA-directed DNA polymerase</keyword>
<evidence type="ECO:0000256" key="7">
    <source>
        <dbReference type="ARBA" id="ARBA00022695"/>
    </source>
</evidence>
<accession>A0ABT0N6E2</accession>
<evidence type="ECO:0000256" key="3">
    <source>
        <dbReference type="ARBA" id="ARBA00012417"/>
    </source>
</evidence>
<protein>
    <recommendedName>
        <fullName evidence="4 13">Error-prone DNA polymerase</fullName>
        <ecNumber evidence="3 13">2.7.7.7</ecNumber>
    </recommendedName>
</protein>
<dbReference type="InterPro" id="IPR040982">
    <property type="entry name" value="DNA_pol3_finger"/>
</dbReference>
<evidence type="ECO:0000256" key="8">
    <source>
        <dbReference type="ARBA" id="ARBA00022705"/>
    </source>
</evidence>
<evidence type="ECO:0000256" key="12">
    <source>
        <dbReference type="ARBA" id="ARBA00049244"/>
    </source>
</evidence>
<dbReference type="Pfam" id="PF17657">
    <property type="entry name" value="DNA_pol3_finger"/>
    <property type="match status" value="1"/>
</dbReference>
<evidence type="ECO:0000256" key="11">
    <source>
        <dbReference type="ARBA" id="ARBA00023204"/>
    </source>
</evidence>
<dbReference type="InterPro" id="IPR003141">
    <property type="entry name" value="Pol/His_phosphatase_N"/>
</dbReference>
<dbReference type="InterPro" id="IPR029460">
    <property type="entry name" value="DNAPol_HHH"/>
</dbReference>
<dbReference type="InterPro" id="IPR004013">
    <property type="entry name" value="PHP_dom"/>
</dbReference>
<comment type="subcellular location">
    <subcellularLocation>
        <location evidence="1 13">Cytoplasm</location>
    </subcellularLocation>
</comment>
<dbReference type="PANTHER" id="PTHR32294:SF4">
    <property type="entry name" value="ERROR-PRONE DNA POLYMERASE"/>
    <property type="match status" value="1"/>
</dbReference>
<dbReference type="Gene3D" id="3.20.20.140">
    <property type="entry name" value="Metal-dependent hydrolases"/>
    <property type="match status" value="1"/>
</dbReference>
<keyword evidence="9 13" id="KW-0227">DNA damage</keyword>
<keyword evidence="11 13" id="KW-0234">DNA repair</keyword>
<evidence type="ECO:0000256" key="6">
    <source>
        <dbReference type="ARBA" id="ARBA00022679"/>
    </source>
</evidence>
<name>A0ABT0N6E2_9GAMM</name>
<dbReference type="EMBL" id="JAKIKT010000003">
    <property type="protein sequence ID" value="MCL2914019.1"/>
    <property type="molecule type" value="Genomic_DNA"/>
</dbReference>
<dbReference type="RefSeq" id="WP_249248748.1">
    <property type="nucleotide sequence ID" value="NZ_JAKIKT010000003.1"/>
</dbReference>
<dbReference type="SUPFAM" id="SSF89550">
    <property type="entry name" value="PHP domain-like"/>
    <property type="match status" value="1"/>
</dbReference>
<keyword evidence="8 13" id="KW-0235">DNA replication</keyword>
<sequence>MYAELYARSNYSFLKGASHPHELVEQAHKLGYQAIALTDECSFAGVVKAHMAAKACGIKLIVGAEFILPEGCFVLLATNRKAYGEISALITKSRRRAEKGSYQLSLDDLLEGLTQPLLLFKPSWPEATLLAGSDWSKSQAEYQAEIEATLERIKEYWLGRSYWLMSRNLIPGESAVLGLWQQLAGKYQLPCVAAGDILMHSKQRQMLSDVLACIRHGCSLQQAGSRVMTNSERVLKPLESLEKRYPVDWLANTLAISKRCDFSLDELRYEYPAEIIPEGLSASEYLRREVEAGARRRFGKTIPEKVRLQYERELEIICELSYEYFFLTIYDIVQFAKSQGILHQGRGSAANSVVCFCLGITEVDPTKINMLFERFISKERDEPPDIDVDFEHERREEVIQYIYRKYGRERAALAATVSSYRFKSAMGDVGKVLGLSQGRITQLINGIDRRDPEFSYVAQLSRQSMLPTEGLGRFLLPLVSELIGFPRHLSQHVGGFIISSGPLSELVPVENAAMVDRTVIQWNKDDLESLGLLKVDVLALGMLTAIRKCFHLLDKHGPAPGQVLIAGNRRIDNMSLSDVVWEQPEVYEMLSRADSIGVFQVESRAQMSMLPRLRPKCYYDLVIQIAIVRPGPIQGDMVHPFLLRRDGKEEVSYPSEEVRHVLERTLGVPIFQEQVIQLAMVAAGFTGGEADQLRRAMAAWKRTGQLQQFESKLLNGMAERGYKTEFAQQVFNQIKGFGEYGFPESHSASFALLAYVSAYLKYHYPAAFCCALLNSHPMGFYSPSQLVQDARRHGVKVLPVCINHSQWDHTLEALDGVWAIRLGFRQVKGVSGKGISALLDPRPESGFSGLTAIRSLLPANELEALADADAFACLGGNRHQVRWALSSGWLGLQQSFPLFEKELEDVSPDGSKHEAEIAMPVPGEIQSMVADFGRLGLSLGRHPIAILREQGLLKGCRSAVELHECRHGQIVTVAGVVTGRQRPGTASGVTFITLEDETGNTNVVVWLATARAQRQAYLLANILKVSGTVEIESGVVHLVAGKLQDISDAVTTLDVKSRDFR</sequence>
<gene>
    <name evidence="13" type="primary">dnaE2</name>
    <name evidence="15" type="ORF">L2725_09485</name>
</gene>
<dbReference type="EC" id="2.7.7.7" evidence="3 13"/>
<evidence type="ECO:0000256" key="1">
    <source>
        <dbReference type="ARBA" id="ARBA00004496"/>
    </source>
</evidence>
<dbReference type="NCBIfam" id="TIGR00594">
    <property type="entry name" value="polc"/>
    <property type="match status" value="1"/>
</dbReference>
<dbReference type="Pfam" id="PF07733">
    <property type="entry name" value="DNA_pol3_alpha"/>
    <property type="match status" value="1"/>
</dbReference>
<dbReference type="InterPro" id="IPR023073">
    <property type="entry name" value="DnaE2"/>
</dbReference>
<evidence type="ECO:0000313" key="16">
    <source>
        <dbReference type="Proteomes" id="UP001202831"/>
    </source>
</evidence>
<reference evidence="15 16" key="1">
    <citation type="submission" date="2022-01" db="EMBL/GenBank/DDBJ databases">
        <title>Whole genome-based taxonomy of the Shewanellaceae.</title>
        <authorList>
            <person name="Martin-Rodriguez A.J."/>
        </authorList>
    </citation>
    <scope>NUCLEOTIDE SEQUENCE [LARGE SCALE GENOMIC DNA]</scope>
    <source>
        <strain evidence="15 16">DSM 21332</strain>
    </source>
</reference>
<dbReference type="NCBIfam" id="NF004225">
    <property type="entry name" value="PRK05672.1"/>
    <property type="match status" value="1"/>
</dbReference>